<gene>
    <name evidence="4" type="ORF">INQ41_01110</name>
</gene>
<evidence type="ECO:0000259" key="3">
    <source>
        <dbReference type="Pfam" id="PF00535"/>
    </source>
</evidence>
<sequence>MPAISACIITFNEAARIGDCLASLAFCDEIVVVDSQSTDATVRIAGSFGARVLQRPFTGFRSQKAFAVEQARHDWVLCVDADERVGDALRGSILAARDGGFDGAAGYRFARLDNYFGRFLRHGNAYPDRILRLFDRRRGGWRGKREIHEAASVDGPVLTLAGDLIHYPYRSLEQQLAKTQRYARMMAEHEFARGKRASLAKLVLSPAWRFWRGYLLRAGFLDGWHGLVYAYVRANYVRQKTIMLWLLQNGQAVADPVEEGDGRVPASSIASNSAAASDVAATRAVADDLTPRATHPPRAEG</sequence>
<dbReference type="PANTHER" id="PTHR43630">
    <property type="entry name" value="POLY-BETA-1,6-N-ACETYL-D-GLUCOSAMINE SYNTHASE"/>
    <property type="match status" value="1"/>
</dbReference>
<dbReference type="Gene3D" id="3.90.550.10">
    <property type="entry name" value="Spore Coat Polysaccharide Biosynthesis Protein SpsA, Chain A"/>
    <property type="match status" value="1"/>
</dbReference>
<dbReference type="KEGG" id="lcic:INQ41_01110"/>
<dbReference type="PANTHER" id="PTHR43630:SF2">
    <property type="entry name" value="GLYCOSYLTRANSFERASE"/>
    <property type="match status" value="1"/>
</dbReference>
<dbReference type="AlphaFoldDB" id="A0A7S6ZSE1"/>
<dbReference type="InterPro" id="IPR029044">
    <property type="entry name" value="Nucleotide-diphossugar_trans"/>
</dbReference>
<evidence type="ECO:0000313" key="4">
    <source>
        <dbReference type="EMBL" id="QOW19715.1"/>
    </source>
</evidence>
<dbReference type="Pfam" id="PF00535">
    <property type="entry name" value="Glycos_transf_2"/>
    <property type="match status" value="1"/>
</dbReference>
<comment type="similarity">
    <text evidence="1">Belongs to the glycosyltransferase 2 family. WaaE/KdtX subfamily.</text>
</comment>
<feature type="domain" description="Glycosyltransferase 2-like" evidence="3">
    <location>
        <begin position="5"/>
        <end position="129"/>
    </location>
</feature>
<organism evidence="4 5">
    <name type="scientific">Novilysobacter ciconiae</name>
    <dbReference type="NCBI Taxonomy" id="2781022"/>
    <lineage>
        <taxon>Bacteria</taxon>
        <taxon>Pseudomonadati</taxon>
        <taxon>Pseudomonadota</taxon>
        <taxon>Gammaproteobacteria</taxon>
        <taxon>Lysobacterales</taxon>
        <taxon>Lysobacteraceae</taxon>
        <taxon>Novilysobacter</taxon>
    </lineage>
</organism>
<name>A0A7S6ZSE1_9GAMM</name>
<proteinExistence type="inferred from homology"/>
<feature type="compositionally biased region" description="Low complexity" evidence="2">
    <location>
        <begin position="264"/>
        <end position="284"/>
    </location>
</feature>
<evidence type="ECO:0000256" key="1">
    <source>
        <dbReference type="ARBA" id="ARBA00038494"/>
    </source>
</evidence>
<accession>A0A7S6ZSE1</accession>
<keyword evidence="4" id="KW-0808">Transferase</keyword>
<dbReference type="EMBL" id="CP063656">
    <property type="protein sequence ID" value="QOW19715.1"/>
    <property type="molecule type" value="Genomic_DNA"/>
</dbReference>
<evidence type="ECO:0000313" key="5">
    <source>
        <dbReference type="Proteomes" id="UP000594059"/>
    </source>
</evidence>
<dbReference type="InterPro" id="IPR001173">
    <property type="entry name" value="Glyco_trans_2-like"/>
</dbReference>
<dbReference type="Proteomes" id="UP000594059">
    <property type="component" value="Chromosome"/>
</dbReference>
<dbReference type="SUPFAM" id="SSF53448">
    <property type="entry name" value="Nucleotide-diphospho-sugar transferases"/>
    <property type="match status" value="1"/>
</dbReference>
<dbReference type="GO" id="GO:0016740">
    <property type="term" value="F:transferase activity"/>
    <property type="evidence" value="ECO:0007669"/>
    <property type="project" value="UniProtKB-KW"/>
</dbReference>
<evidence type="ECO:0000256" key="2">
    <source>
        <dbReference type="SAM" id="MobiDB-lite"/>
    </source>
</evidence>
<protein>
    <submittedName>
        <fullName evidence="4">Glycosyltransferase family 2 protein</fullName>
    </submittedName>
</protein>
<feature type="region of interest" description="Disordered" evidence="2">
    <location>
        <begin position="258"/>
        <end position="301"/>
    </location>
</feature>
<reference evidence="4 5" key="1">
    <citation type="submission" date="2020-10" db="EMBL/GenBank/DDBJ databases">
        <title>complete genome sequencing of Lysobacter sp. H21R20.</title>
        <authorList>
            <person name="Bae J.-W."/>
            <person name="Lee S.-Y."/>
        </authorList>
    </citation>
    <scope>NUCLEOTIDE SEQUENCE [LARGE SCALE GENOMIC DNA]</scope>
    <source>
        <strain evidence="4 5">H21R20</strain>
    </source>
</reference>
<keyword evidence="5" id="KW-1185">Reference proteome</keyword>
<dbReference type="CDD" id="cd02511">
    <property type="entry name" value="Beta4Glucosyltransferase"/>
    <property type="match status" value="1"/>
</dbReference>